<name>A0ABW0TIH3_9BACL</name>
<dbReference type="Pfam" id="PF06580">
    <property type="entry name" value="His_kinase"/>
    <property type="match status" value="1"/>
</dbReference>
<feature type="transmembrane region" description="Helical" evidence="10">
    <location>
        <begin position="380"/>
        <end position="400"/>
    </location>
</feature>
<evidence type="ECO:0000313" key="14">
    <source>
        <dbReference type="Proteomes" id="UP001596109"/>
    </source>
</evidence>
<dbReference type="EMBL" id="JBHSNO010000005">
    <property type="protein sequence ID" value="MFC5588997.1"/>
    <property type="molecule type" value="Genomic_DNA"/>
</dbReference>
<evidence type="ECO:0000256" key="2">
    <source>
        <dbReference type="ARBA" id="ARBA00012438"/>
    </source>
</evidence>
<dbReference type="InterPro" id="IPR036890">
    <property type="entry name" value="HATPase_C_sf"/>
</dbReference>
<organism evidence="13 14">
    <name type="scientific">Sporosarcina soli</name>
    <dbReference type="NCBI Taxonomy" id="334736"/>
    <lineage>
        <taxon>Bacteria</taxon>
        <taxon>Bacillati</taxon>
        <taxon>Bacillota</taxon>
        <taxon>Bacilli</taxon>
        <taxon>Bacillales</taxon>
        <taxon>Caryophanaceae</taxon>
        <taxon>Sporosarcina</taxon>
    </lineage>
</organism>
<dbReference type="Gene3D" id="1.10.287.130">
    <property type="match status" value="1"/>
</dbReference>
<evidence type="ECO:0000256" key="9">
    <source>
        <dbReference type="PROSITE-ProRule" id="PRU00169"/>
    </source>
</evidence>
<gene>
    <name evidence="13" type="ORF">ACFPRA_08870</name>
</gene>
<feature type="transmembrane region" description="Helical" evidence="10">
    <location>
        <begin position="285"/>
        <end position="307"/>
    </location>
</feature>
<evidence type="ECO:0000256" key="6">
    <source>
        <dbReference type="ARBA" id="ARBA00022777"/>
    </source>
</evidence>
<feature type="transmembrane region" description="Helical" evidence="10">
    <location>
        <begin position="327"/>
        <end position="346"/>
    </location>
</feature>
<dbReference type="InterPro" id="IPR036097">
    <property type="entry name" value="HisK_dim/P_sf"/>
</dbReference>
<reference evidence="14" key="1">
    <citation type="journal article" date="2019" name="Int. J. Syst. Evol. Microbiol.">
        <title>The Global Catalogue of Microorganisms (GCM) 10K type strain sequencing project: providing services to taxonomists for standard genome sequencing and annotation.</title>
        <authorList>
            <consortium name="The Broad Institute Genomics Platform"/>
            <consortium name="The Broad Institute Genome Sequencing Center for Infectious Disease"/>
            <person name="Wu L."/>
            <person name="Ma J."/>
        </authorList>
    </citation>
    <scope>NUCLEOTIDE SEQUENCE [LARGE SCALE GENOMIC DNA]</scope>
    <source>
        <strain evidence="14">CGMCC 4.1434</strain>
    </source>
</reference>
<keyword evidence="8" id="KW-0902">Two-component regulatory system</keyword>
<feature type="transmembrane region" description="Helical" evidence="10">
    <location>
        <begin position="406"/>
        <end position="427"/>
    </location>
</feature>
<dbReference type="EC" id="2.7.13.3" evidence="2"/>
<accession>A0ABW0TIH3</accession>
<comment type="catalytic activity">
    <reaction evidence="1">
        <text>ATP + protein L-histidine = ADP + protein N-phospho-L-histidine.</text>
        <dbReference type="EC" id="2.7.13.3"/>
    </reaction>
</comment>
<dbReference type="InterPro" id="IPR008979">
    <property type="entry name" value="Galactose-bd-like_sf"/>
</dbReference>
<keyword evidence="6" id="KW-0418">Kinase</keyword>
<proteinExistence type="predicted"/>
<dbReference type="CDD" id="cd17574">
    <property type="entry name" value="REC_OmpR"/>
    <property type="match status" value="1"/>
</dbReference>
<feature type="transmembrane region" description="Helical" evidence="10">
    <location>
        <begin position="227"/>
        <end position="250"/>
    </location>
</feature>
<protein>
    <recommendedName>
        <fullName evidence="2">histidine kinase</fullName>
        <ecNumber evidence="2">2.7.13.3</ecNumber>
    </recommendedName>
</protein>
<keyword evidence="5" id="KW-0547">Nucleotide-binding</keyword>
<feature type="transmembrane region" description="Helical" evidence="10">
    <location>
        <begin position="352"/>
        <end position="373"/>
    </location>
</feature>
<feature type="modified residue" description="4-aspartylphosphate" evidence="9">
    <location>
        <position position="759"/>
    </location>
</feature>
<dbReference type="PROSITE" id="PS50110">
    <property type="entry name" value="RESPONSE_REGULATORY"/>
    <property type="match status" value="1"/>
</dbReference>
<feature type="domain" description="Histidine kinase" evidence="11">
    <location>
        <begin position="936"/>
        <end position="1036"/>
    </location>
</feature>
<dbReference type="Pfam" id="PF02518">
    <property type="entry name" value="HATPase_c"/>
    <property type="match status" value="2"/>
</dbReference>
<dbReference type="PRINTS" id="PR00344">
    <property type="entry name" value="BCTRLSENSOR"/>
</dbReference>
<evidence type="ECO:0000256" key="3">
    <source>
        <dbReference type="ARBA" id="ARBA00022553"/>
    </source>
</evidence>
<keyword evidence="4" id="KW-0808">Transferase</keyword>
<dbReference type="InterPro" id="IPR011623">
    <property type="entry name" value="7TMR_DISM_rcpt_extracell_dom1"/>
</dbReference>
<evidence type="ECO:0000256" key="4">
    <source>
        <dbReference type="ARBA" id="ARBA00022679"/>
    </source>
</evidence>
<dbReference type="SUPFAM" id="SSF52172">
    <property type="entry name" value="CheY-like"/>
    <property type="match status" value="1"/>
</dbReference>
<evidence type="ECO:0000256" key="7">
    <source>
        <dbReference type="ARBA" id="ARBA00022840"/>
    </source>
</evidence>
<feature type="transmembrane region" description="Helical" evidence="10">
    <location>
        <begin position="24"/>
        <end position="42"/>
    </location>
</feature>
<dbReference type="InterPro" id="IPR010559">
    <property type="entry name" value="Sig_transdc_His_kin_internal"/>
</dbReference>
<dbReference type="InterPro" id="IPR005467">
    <property type="entry name" value="His_kinase_dom"/>
</dbReference>
<dbReference type="SUPFAM" id="SSF55874">
    <property type="entry name" value="ATPase domain of HSP90 chaperone/DNA topoisomerase II/histidine kinase"/>
    <property type="match status" value="2"/>
</dbReference>
<dbReference type="SMART" id="SM00388">
    <property type="entry name" value="HisKA"/>
    <property type="match status" value="1"/>
</dbReference>
<dbReference type="SMART" id="SM00448">
    <property type="entry name" value="REC"/>
    <property type="match status" value="1"/>
</dbReference>
<evidence type="ECO:0000256" key="5">
    <source>
        <dbReference type="ARBA" id="ARBA00022741"/>
    </source>
</evidence>
<dbReference type="SMART" id="SM00387">
    <property type="entry name" value="HATPase_c"/>
    <property type="match status" value="2"/>
</dbReference>
<keyword evidence="10" id="KW-0812">Transmembrane</keyword>
<comment type="caution">
    <text evidence="13">The sequence shown here is derived from an EMBL/GenBank/DDBJ whole genome shotgun (WGS) entry which is preliminary data.</text>
</comment>
<dbReference type="SUPFAM" id="SSF49785">
    <property type="entry name" value="Galactose-binding domain-like"/>
    <property type="match status" value="1"/>
</dbReference>
<feature type="domain" description="Response regulatory" evidence="12">
    <location>
        <begin position="710"/>
        <end position="826"/>
    </location>
</feature>
<dbReference type="Gene3D" id="2.60.120.260">
    <property type="entry name" value="Galactose-binding domain-like"/>
    <property type="match status" value="1"/>
</dbReference>
<feature type="transmembrane region" description="Helical" evidence="10">
    <location>
        <begin position="257"/>
        <end position="273"/>
    </location>
</feature>
<dbReference type="PANTHER" id="PTHR43547">
    <property type="entry name" value="TWO-COMPONENT HISTIDINE KINASE"/>
    <property type="match status" value="1"/>
</dbReference>
<dbReference type="Pfam" id="PF07695">
    <property type="entry name" value="7TMR-DISM_7TM"/>
    <property type="match status" value="1"/>
</dbReference>
<keyword evidence="10" id="KW-0472">Membrane</keyword>
<keyword evidence="3 9" id="KW-0597">Phosphoprotein</keyword>
<dbReference type="CDD" id="cd00082">
    <property type="entry name" value="HisKA"/>
    <property type="match status" value="1"/>
</dbReference>
<dbReference type="InterPro" id="IPR004358">
    <property type="entry name" value="Sig_transdc_His_kin-like_C"/>
</dbReference>
<keyword evidence="14" id="KW-1185">Reference proteome</keyword>
<dbReference type="PROSITE" id="PS50109">
    <property type="entry name" value="HIS_KIN"/>
    <property type="match status" value="2"/>
</dbReference>
<dbReference type="Gene3D" id="3.40.50.2300">
    <property type="match status" value="1"/>
</dbReference>
<keyword evidence="10" id="KW-1133">Transmembrane helix</keyword>
<dbReference type="Proteomes" id="UP001596109">
    <property type="component" value="Unassembled WGS sequence"/>
</dbReference>
<feature type="domain" description="Histidine kinase" evidence="11">
    <location>
        <begin position="457"/>
        <end position="675"/>
    </location>
</feature>
<evidence type="ECO:0000256" key="1">
    <source>
        <dbReference type="ARBA" id="ARBA00000085"/>
    </source>
</evidence>
<dbReference type="RefSeq" id="WP_381432902.1">
    <property type="nucleotide sequence ID" value="NZ_JBHSNO010000005.1"/>
</dbReference>
<dbReference type="CDD" id="cd16922">
    <property type="entry name" value="HATPase_EvgS-ArcB-TorS-like"/>
    <property type="match status" value="1"/>
</dbReference>
<evidence type="ECO:0000256" key="10">
    <source>
        <dbReference type="SAM" id="Phobius"/>
    </source>
</evidence>
<dbReference type="InterPro" id="IPR003661">
    <property type="entry name" value="HisK_dim/P_dom"/>
</dbReference>
<evidence type="ECO:0000256" key="8">
    <source>
        <dbReference type="ARBA" id="ARBA00023012"/>
    </source>
</evidence>
<dbReference type="Gene3D" id="3.30.565.10">
    <property type="entry name" value="Histidine kinase-like ATPase, C-terminal domain"/>
    <property type="match status" value="2"/>
</dbReference>
<dbReference type="InterPro" id="IPR001789">
    <property type="entry name" value="Sig_transdc_resp-reg_receiver"/>
</dbReference>
<dbReference type="PANTHER" id="PTHR43547:SF2">
    <property type="entry name" value="HYBRID SIGNAL TRANSDUCTION HISTIDINE KINASE C"/>
    <property type="match status" value="1"/>
</dbReference>
<dbReference type="SUPFAM" id="SSF47384">
    <property type="entry name" value="Homodimeric domain of signal transducing histidine kinase"/>
    <property type="match status" value="1"/>
</dbReference>
<keyword evidence="7 13" id="KW-0067">ATP-binding</keyword>
<dbReference type="Pfam" id="PF00512">
    <property type="entry name" value="HisKA"/>
    <property type="match status" value="1"/>
</dbReference>
<dbReference type="InterPro" id="IPR003594">
    <property type="entry name" value="HATPase_dom"/>
</dbReference>
<dbReference type="InterPro" id="IPR011006">
    <property type="entry name" value="CheY-like_superfamily"/>
</dbReference>
<dbReference type="Pfam" id="PF00072">
    <property type="entry name" value="Response_reg"/>
    <property type="match status" value="1"/>
</dbReference>
<evidence type="ECO:0000259" key="12">
    <source>
        <dbReference type="PROSITE" id="PS50110"/>
    </source>
</evidence>
<dbReference type="GO" id="GO:0005524">
    <property type="term" value="F:ATP binding"/>
    <property type="evidence" value="ECO:0007669"/>
    <property type="project" value="UniProtKB-KW"/>
</dbReference>
<evidence type="ECO:0000259" key="11">
    <source>
        <dbReference type="PROSITE" id="PS50109"/>
    </source>
</evidence>
<evidence type="ECO:0000313" key="13">
    <source>
        <dbReference type="EMBL" id="MFC5588997.1"/>
    </source>
</evidence>
<sequence length="1040" mass="117791">MSYEDKKEASSTMAALTIMNKKKMIGIVVLFTCVLLSFRLLWVHHHLTLDYSFAEDGILDLRGVELQDHQPITLNGEWLFYREQLIDPQKMEKPLSDLRPTEITVPSGWREIVSEDDRSHYGYGTYRLRILLAGQSEPYTLNFKEIRSSATVFVNGKKVAEMGRVGETAESAIPDCRPFEVTIDGNLQEIDLVIQVSNFHMSRSAGIAKSILFGTSTAVNKAQTQSFMMQFVVVTILLLHCIYAFVIFLAFVRKKELVYLSLAFLSAALSVLVDDDKILLYLFPAISWETWIKLLYISYASSAFFMLQFSKSLMMRNSNGTMRLFTLFKVINLIYLLYIVCVLIDLKVIITPLFTVIMVLIPLMVPLVILRLVEVAGKTGVIYLLLSTISIASSAIWGAIKSRVYTSFSYYSFDIIMGVIFFAVFWFKRFHEATNESKDLTAKLQKEMQRKDDFLANTSHELRNPLHGIMNISQTIYDTEKDKLDEENKRSLEILMTVGRRMSMTLNDLLDMTKLKNDGIRLQMKDVDITSVASSVFDMLHFMREGKKISFVQAIPESFPLVKADENRLFQILFNLVHNAVKYTNEGEITVSAEMKQGMAFIHVKDHGIGMDAETVEKAFQPYEQADSEMTAIAGGIGLGLSICDQLVKLHGGTLSVNSSIGQGSTFTFTLPVVEHQQAKSSSKPKRVHDAEPVKVKRTPEIYLNEELPRLLVVDDDPLNLAIVERMLQAEHYHVVTCTSGQVALGLLEKKKWDLLISDVMMPQMSGYELTRTIRERFTLSELPILLLTARSQVEDIQTGFLSGANDYVTKPVEKLELITRVRALIDLKVSIHEKVRLEAAWLQAQIRPHFLFNTLNTIMALSELNPPKMLELLDEFGNYLYASFATQNLNQSIPLEKELELVRSYVFIEQQRFGYRLNIEWEVEKIPDAQVPPLAIQTLVENAVNHGVLKRPDGGTVCIRIIEQRQSIEVSIIDDGVGISEEKLNRLLTHPIEGEQGIGLLNTNKRLRQQYGHGLVITSTPDVGTTITFTIPTDRKAPI</sequence>